<dbReference type="Proteomes" id="UP001211907">
    <property type="component" value="Unassembled WGS sequence"/>
</dbReference>
<accession>A0AAD5SYR0</accession>
<gene>
    <name evidence="1" type="ORF">HK100_000370</name>
</gene>
<organism evidence="1 2">
    <name type="scientific">Physocladia obscura</name>
    <dbReference type="NCBI Taxonomy" id="109957"/>
    <lineage>
        <taxon>Eukaryota</taxon>
        <taxon>Fungi</taxon>
        <taxon>Fungi incertae sedis</taxon>
        <taxon>Chytridiomycota</taxon>
        <taxon>Chytridiomycota incertae sedis</taxon>
        <taxon>Chytridiomycetes</taxon>
        <taxon>Chytridiales</taxon>
        <taxon>Chytriomycetaceae</taxon>
        <taxon>Physocladia</taxon>
    </lineage>
</organism>
<keyword evidence="2" id="KW-1185">Reference proteome</keyword>
<protein>
    <submittedName>
        <fullName evidence="1">Uncharacterized protein</fullName>
    </submittedName>
</protein>
<comment type="caution">
    <text evidence="1">The sequence shown here is derived from an EMBL/GenBank/DDBJ whole genome shotgun (WGS) entry which is preliminary data.</text>
</comment>
<dbReference type="AlphaFoldDB" id="A0AAD5SYR0"/>
<proteinExistence type="predicted"/>
<reference evidence="1" key="1">
    <citation type="submission" date="2020-05" db="EMBL/GenBank/DDBJ databases">
        <title>Phylogenomic resolution of chytrid fungi.</title>
        <authorList>
            <person name="Stajich J.E."/>
            <person name="Amses K."/>
            <person name="Simmons R."/>
            <person name="Seto K."/>
            <person name="Myers J."/>
            <person name="Bonds A."/>
            <person name="Quandt C.A."/>
            <person name="Barry K."/>
            <person name="Liu P."/>
            <person name="Grigoriev I."/>
            <person name="Longcore J.E."/>
            <person name="James T.Y."/>
        </authorList>
    </citation>
    <scope>NUCLEOTIDE SEQUENCE</scope>
    <source>
        <strain evidence="1">JEL0513</strain>
    </source>
</reference>
<evidence type="ECO:0000313" key="1">
    <source>
        <dbReference type="EMBL" id="KAJ3119321.1"/>
    </source>
</evidence>
<dbReference type="EMBL" id="JADGJH010001072">
    <property type="protein sequence ID" value="KAJ3119321.1"/>
    <property type="molecule type" value="Genomic_DNA"/>
</dbReference>
<name>A0AAD5SYR0_9FUNG</name>
<sequence>MSDLVELLGEDGAILENEIGVKFGKSGSGKTEVLKQTHQQILHLSQQTDPHQKIHNDILSGELILECLEMLEQLETKTPHDTVDILSSTSMTMELLLA</sequence>
<evidence type="ECO:0000313" key="2">
    <source>
        <dbReference type="Proteomes" id="UP001211907"/>
    </source>
</evidence>